<feature type="signal peptide" evidence="1">
    <location>
        <begin position="1"/>
        <end position="39"/>
    </location>
</feature>
<dbReference type="OrthoDB" id="9152706at2"/>
<evidence type="ECO:0000313" key="2">
    <source>
        <dbReference type="EMBL" id="GAP36534.1"/>
    </source>
</evidence>
<comment type="caution">
    <text evidence="2">The sequence shown here is derived from an EMBL/GenBank/DDBJ whole genome shotgun (WGS) entry which is preliminary data.</text>
</comment>
<dbReference type="AlphaFoldDB" id="A0A0K8P1W2"/>
<feature type="chain" id="PRO_5005513611" evidence="1">
    <location>
        <begin position="40"/>
        <end position="514"/>
    </location>
</feature>
<reference evidence="2 3" key="2">
    <citation type="journal article" date="2016" name="Science">
        <title>A bacterium that degrades and assimilates poly(ethylene terephthalate).</title>
        <authorList>
            <person name="Yoshida S."/>
            <person name="Hiraga K."/>
            <person name="Takehana T."/>
            <person name="Taniguchi I."/>
            <person name="Yamaji H."/>
            <person name="Maeda Y."/>
            <person name="Toyohara K."/>
            <person name="Miyamoto K."/>
            <person name="Kimura Y."/>
            <person name="Oda K."/>
        </authorList>
    </citation>
    <scope>NUCLEOTIDE SEQUENCE [LARGE SCALE GENOMIC DNA]</scope>
    <source>
        <strain evidence="3">NBRC 110686 / TISTR 2288 / 201-F6</strain>
    </source>
</reference>
<organism evidence="2 3">
    <name type="scientific">Piscinibacter sakaiensis</name>
    <name type="common">Ideonella sakaiensis</name>
    <dbReference type="NCBI Taxonomy" id="1547922"/>
    <lineage>
        <taxon>Bacteria</taxon>
        <taxon>Pseudomonadati</taxon>
        <taxon>Pseudomonadota</taxon>
        <taxon>Betaproteobacteria</taxon>
        <taxon>Burkholderiales</taxon>
        <taxon>Sphaerotilaceae</taxon>
        <taxon>Piscinibacter</taxon>
    </lineage>
</organism>
<evidence type="ECO:0000313" key="3">
    <source>
        <dbReference type="Proteomes" id="UP000037660"/>
    </source>
</evidence>
<evidence type="ECO:0000256" key="1">
    <source>
        <dbReference type="SAM" id="SignalP"/>
    </source>
</evidence>
<protein>
    <submittedName>
        <fullName evidence="2">Uncharacterized protein</fullName>
    </submittedName>
</protein>
<dbReference type="Proteomes" id="UP000037660">
    <property type="component" value="Unassembled WGS sequence"/>
</dbReference>
<keyword evidence="3" id="KW-1185">Reference proteome</keyword>
<accession>A0A0K8P1W2</accession>
<gene>
    <name evidence="2" type="ORF">ISF6_2374</name>
</gene>
<proteinExistence type="predicted"/>
<dbReference type="EMBL" id="BBYR01000036">
    <property type="protein sequence ID" value="GAP36534.1"/>
    <property type="molecule type" value="Genomic_DNA"/>
</dbReference>
<sequence length="514" mass="53636">MPYPPTAAPPAATPAPQRLAVAALLLAAALLPGCAQLRAALDESVDGASPEQFSGTDKHGAYPAIRRKTFEQINLVELIDPAGLARAHYPDAWQRAEALGEDGESRRLDLALADFRSRLATMDPASARRHRNGVQDRMLQVSTSRCNVFKTYLRRQQSDTNFLLGSATTVAGVLGAILPGVNASRNLAGTAGIFSGVQAEFNSSYYSNLAAHVIVQGIETLQQRLLNQLMKDRQTLDLTDYGMEAAIKDALYLDGTCSTVAGLIEAAESIKESTNPGLPRAAEVLASVKAMQAIAQAEKIGPLAQTGELEKLLKLTAPKSAPLVASVTAPSEPGQDASRASRQAAAAPARLALWIDQQAAQLPAVFAAAQAALPASAPKADAGLGAKAAQAYRDELKDVASQARLPECVAALRKPAQALAEAEVKRDLAPTGGTARIQAETEVAIAAAQLLARTQTIEWQLAQAVAHATARATAWKAALGDKAVQAAKDVAALGVKPAALDTAPFKALDCPAPG</sequence>
<keyword evidence="1" id="KW-0732">Signal</keyword>
<name>A0A0K8P1W2_PISS1</name>
<dbReference type="RefSeq" id="WP_054020516.1">
    <property type="nucleotide sequence ID" value="NZ_BBYR01000036.1"/>
</dbReference>
<reference evidence="3" key="1">
    <citation type="submission" date="2015-07" db="EMBL/GenBank/DDBJ databases">
        <title>Discovery of a poly(ethylene terephthalate assimilation.</title>
        <authorList>
            <person name="Yoshida S."/>
            <person name="Hiraga K."/>
            <person name="Takehana T."/>
            <person name="Taniguchi I."/>
            <person name="Yamaji H."/>
            <person name="Maeda Y."/>
            <person name="Toyohara K."/>
            <person name="Miyamoto K."/>
            <person name="Kimura Y."/>
            <person name="Oda K."/>
        </authorList>
    </citation>
    <scope>NUCLEOTIDE SEQUENCE [LARGE SCALE GENOMIC DNA]</scope>
    <source>
        <strain evidence="3">NBRC 110686 / TISTR 2288 / 201-F6</strain>
    </source>
</reference>